<sequence length="238" mass="27422">MENSTNAPLLTLPLELRLQIYALVLGGEVFDIYCWRCYLPFGFTTRIIRKRQNFLALLAISRAVRSETRLLPFQLNAFRFKDEDAFRSWFDKFSVEQLGAIREVRLVTWMARHMVQGQSWRPRPMDHVFAISRLCQRSGHVTSDSCPGLDSFRLLYFSNPIRLPGLRRVEVEVRGNGGTRGCTREACSLCEDYGDQVRSEEDKFRKWVTGAVARVEVGFERVAARLDESAICPTKYVA</sequence>
<dbReference type="PANTHER" id="PTHR38790">
    <property type="entry name" value="2EXR DOMAIN-CONTAINING PROTEIN-RELATED"/>
    <property type="match status" value="1"/>
</dbReference>
<dbReference type="PANTHER" id="PTHR38790:SF4">
    <property type="entry name" value="2EXR DOMAIN-CONTAINING PROTEIN"/>
    <property type="match status" value="1"/>
</dbReference>
<accession>A0A2V1CZG7</accession>
<evidence type="ECO:0000313" key="2">
    <source>
        <dbReference type="Proteomes" id="UP000244855"/>
    </source>
</evidence>
<dbReference type="OrthoDB" id="5413827at2759"/>
<name>A0A2V1CZG7_9PLEO</name>
<reference evidence="1 2" key="1">
    <citation type="journal article" date="2018" name="Sci. Rep.">
        <title>Comparative genomics provides insights into the lifestyle and reveals functional heterogeneity of dark septate endophytic fungi.</title>
        <authorList>
            <person name="Knapp D.G."/>
            <person name="Nemeth J.B."/>
            <person name="Barry K."/>
            <person name="Hainaut M."/>
            <person name="Henrissat B."/>
            <person name="Johnson J."/>
            <person name="Kuo A."/>
            <person name="Lim J.H.P."/>
            <person name="Lipzen A."/>
            <person name="Nolan M."/>
            <person name="Ohm R.A."/>
            <person name="Tamas L."/>
            <person name="Grigoriev I.V."/>
            <person name="Spatafora J.W."/>
            <person name="Nagy L.G."/>
            <person name="Kovacs G.M."/>
        </authorList>
    </citation>
    <scope>NUCLEOTIDE SEQUENCE [LARGE SCALE GENOMIC DNA]</scope>
    <source>
        <strain evidence="1 2">DSE2036</strain>
    </source>
</reference>
<proteinExistence type="predicted"/>
<organism evidence="1 2">
    <name type="scientific">Periconia macrospinosa</name>
    <dbReference type="NCBI Taxonomy" id="97972"/>
    <lineage>
        <taxon>Eukaryota</taxon>
        <taxon>Fungi</taxon>
        <taxon>Dikarya</taxon>
        <taxon>Ascomycota</taxon>
        <taxon>Pezizomycotina</taxon>
        <taxon>Dothideomycetes</taxon>
        <taxon>Pleosporomycetidae</taxon>
        <taxon>Pleosporales</taxon>
        <taxon>Massarineae</taxon>
        <taxon>Periconiaceae</taxon>
        <taxon>Periconia</taxon>
    </lineage>
</organism>
<dbReference type="AlphaFoldDB" id="A0A2V1CZG7"/>
<gene>
    <name evidence="1" type="ORF">DM02DRAFT_664324</name>
</gene>
<keyword evidence="2" id="KW-1185">Reference proteome</keyword>
<evidence type="ECO:0000313" key="1">
    <source>
        <dbReference type="EMBL" id="PVH91116.1"/>
    </source>
</evidence>
<protein>
    <submittedName>
        <fullName evidence="1">Uncharacterized protein</fullName>
    </submittedName>
</protein>
<dbReference type="Proteomes" id="UP000244855">
    <property type="component" value="Unassembled WGS sequence"/>
</dbReference>
<dbReference type="EMBL" id="KZ805953">
    <property type="protein sequence ID" value="PVH91116.1"/>
    <property type="molecule type" value="Genomic_DNA"/>
</dbReference>